<accession>A0ABD1NH44</accession>
<protein>
    <recommendedName>
        <fullName evidence="2">Retrotransposon gag domain-containing protein</fullName>
    </recommendedName>
</protein>
<evidence type="ECO:0000256" key="1">
    <source>
        <dbReference type="SAM" id="MobiDB-lite"/>
    </source>
</evidence>
<gene>
    <name evidence="3" type="ORF">Fmac_001445</name>
</gene>
<dbReference type="EMBL" id="JBGMDY010000001">
    <property type="protein sequence ID" value="KAL2347445.1"/>
    <property type="molecule type" value="Genomic_DNA"/>
</dbReference>
<evidence type="ECO:0000313" key="4">
    <source>
        <dbReference type="Proteomes" id="UP001603857"/>
    </source>
</evidence>
<reference evidence="3 4" key="1">
    <citation type="submission" date="2024-08" db="EMBL/GenBank/DDBJ databases">
        <title>Insights into the chromosomal genome structure of Flemingia macrophylla.</title>
        <authorList>
            <person name="Ding Y."/>
            <person name="Zhao Y."/>
            <person name="Bi W."/>
            <person name="Wu M."/>
            <person name="Zhao G."/>
            <person name="Gong Y."/>
            <person name="Li W."/>
            <person name="Zhang P."/>
        </authorList>
    </citation>
    <scope>NUCLEOTIDE SEQUENCE [LARGE SCALE GENOMIC DNA]</scope>
    <source>
        <strain evidence="3">DYQJB</strain>
        <tissue evidence="3">Leaf</tissue>
    </source>
</reference>
<sequence length="420" mass="47956">MFAHSVVVNWPIAAAFCHPFTPRVMEAILAERWKTLPLEKYEGNTNPKVHINAFQTQVTLYTQDDAAIYKIFPTSLKGRALAWFTRLLAGSVDCFSNLATKFIAHFATCKLYQVTSLSMVNLKQGGSETLRSFVERFNQMAMEIRDLNPAVALDRIITTLRPGHFMNSLCKRPPVDLNELRGRAEKYMQMEELRPRVFTPLTVSRAEALHRTMSDGLIRLPRKANTPPRIDLRKACEFHDNHSHTTEDCTMLRNVLEHLMQEGKLRNYVAHARRSGVEDHSEERGKDVRHRDEGRGEKGFRGERSRSTERDPESRHSGLKKVINTIAGGFVGRGTSSSVVHQHLHAVQSINLVDRPARLRMSNITFTDDDFRKVDMVQDDPMVVSVEINNCIVHKVLVDQGNLADILYWKTFPQLDIPME</sequence>
<dbReference type="PANTHER" id="PTHR33223">
    <property type="entry name" value="CCHC-TYPE DOMAIN-CONTAINING PROTEIN"/>
    <property type="match status" value="1"/>
</dbReference>
<dbReference type="Pfam" id="PF03732">
    <property type="entry name" value="Retrotrans_gag"/>
    <property type="match status" value="1"/>
</dbReference>
<dbReference type="InterPro" id="IPR005162">
    <property type="entry name" value="Retrotrans_gag_dom"/>
</dbReference>
<feature type="region of interest" description="Disordered" evidence="1">
    <location>
        <begin position="273"/>
        <end position="319"/>
    </location>
</feature>
<dbReference type="Proteomes" id="UP001603857">
    <property type="component" value="Unassembled WGS sequence"/>
</dbReference>
<evidence type="ECO:0000313" key="3">
    <source>
        <dbReference type="EMBL" id="KAL2347445.1"/>
    </source>
</evidence>
<name>A0ABD1NH44_9FABA</name>
<feature type="compositionally biased region" description="Basic and acidic residues" evidence="1">
    <location>
        <begin position="275"/>
        <end position="316"/>
    </location>
</feature>
<comment type="caution">
    <text evidence="3">The sequence shown here is derived from an EMBL/GenBank/DDBJ whole genome shotgun (WGS) entry which is preliminary data.</text>
</comment>
<evidence type="ECO:0000259" key="2">
    <source>
        <dbReference type="Pfam" id="PF03732"/>
    </source>
</evidence>
<organism evidence="3 4">
    <name type="scientific">Flemingia macrophylla</name>
    <dbReference type="NCBI Taxonomy" id="520843"/>
    <lineage>
        <taxon>Eukaryota</taxon>
        <taxon>Viridiplantae</taxon>
        <taxon>Streptophyta</taxon>
        <taxon>Embryophyta</taxon>
        <taxon>Tracheophyta</taxon>
        <taxon>Spermatophyta</taxon>
        <taxon>Magnoliopsida</taxon>
        <taxon>eudicotyledons</taxon>
        <taxon>Gunneridae</taxon>
        <taxon>Pentapetalae</taxon>
        <taxon>rosids</taxon>
        <taxon>fabids</taxon>
        <taxon>Fabales</taxon>
        <taxon>Fabaceae</taxon>
        <taxon>Papilionoideae</taxon>
        <taxon>50 kb inversion clade</taxon>
        <taxon>NPAAA clade</taxon>
        <taxon>indigoferoid/millettioid clade</taxon>
        <taxon>Phaseoleae</taxon>
        <taxon>Flemingia</taxon>
    </lineage>
</organism>
<proteinExistence type="predicted"/>
<feature type="domain" description="Retrotransposon gag" evidence="2">
    <location>
        <begin position="70"/>
        <end position="161"/>
    </location>
</feature>
<dbReference type="AlphaFoldDB" id="A0ABD1NH44"/>
<keyword evidence="4" id="KW-1185">Reference proteome</keyword>
<dbReference type="PANTHER" id="PTHR33223:SF10">
    <property type="entry name" value="AMINOTRANSFERASE-LIKE PLANT MOBILE DOMAIN-CONTAINING PROTEIN"/>
    <property type="match status" value="1"/>
</dbReference>